<keyword evidence="1" id="KW-1133">Transmembrane helix</keyword>
<feature type="transmembrane region" description="Helical" evidence="1">
    <location>
        <begin position="304"/>
        <end position="329"/>
    </location>
</feature>
<keyword evidence="1" id="KW-0812">Transmembrane</keyword>
<accession>A0A5C4VV80</accession>
<dbReference type="OrthoDB" id="3692598at2"/>
<sequence>MSFEVVPGDLAAAGGQVKDLSNAVPLMTTFLETHLHLNGDSKLFAQFKGEVDKVRTTLVADYPARAQPTFVAAGGALEEMAADYRQVDLAQAAAFDALLPDDHEQSGVNDMYAGGVTPGVDLSEFSALLADPASEFAVWEQFQAMRDAVKSVLGWDWLFDLLGLVGVPNLSQTVTEWLQGDYDSMGRCMAALKQVSEFWSLVRREMAASMIHVDSTWSGNAADAAFTWFSEYDEILAEHATNVNGVHSRVYGYAMGLRMVLDSLASLFQTLIEFVTGVSGFPNSWTDVLEWLTRGAGRMVLKKIFLIVDAILLLLDAAILVCGLLTMAFSQIAGHGEIALPDDTPALEPSDVDGP</sequence>
<keyword evidence="3" id="KW-1185">Reference proteome</keyword>
<organism evidence="2 3">
    <name type="scientific">Nocardioides albidus</name>
    <dbReference type="NCBI Taxonomy" id="1517589"/>
    <lineage>
        <taxon>Bacteria</taxon>
        <taxon>Bacillati</taxon>
        <taxon>Actinomycetota</taxon>
        <taxon>Actinomycetes</taxon>
        <taxon>Propionibacteriales</taxon>
        <taxon>Nocardioidaceae</taxon>
        <taxon>Nocardioides</taxon>
    </lineage>
</organism>
<dbReference type="RefSeq" id="WP_139623262.1">
    <property type="nucleotide sequence ID" value="NZ_VDMP01000024.1"/>
</dbReference>
<reference evidence="2 3" key="1">
    <citation type="journal article" date="2016" name="Int. J. Syst. Evol. Microbiol.">
        <title>Nocardioides albidus sp. nov., an actinobacterium isolated from garden soil.</title>
        <authorList>
            <person name="Singh H."/>
            <person name="Du J."/>
            <person name="Trinh H."/>
            <person name="Won K."/>
            <person name="Yang J.E."/>
            <person name="Yin C."/>
            <person name="Kook M."/>
            <person name="Yi T.H."/>
        </authorList>
    </citation>
    <scope>NUCLEOTIDE SEQUENCE [LARGE SCALE GENOMIC DNA]</scope>
    <source>
        <strain evidence="2 3">CCTCC AB 2015297</strain>
    </source>
</reference>
<comment type="caution">
    <text evidence="2">The sequence shown here is derived from an EMBL/GenBank/DDBJ whole genome shotgun (WGS) entry which is preliminary data.</text>
</comment>
<evidence type="ECO:0000256" key="1">
    <source>
        <dbReference type="SAM" id="Phobius"/>
    </source>
</evidence>
<gene>
    <name evidence="2" type="ORF">FHP29_13015</name>
</gene>
<dbReference type="EMBL" id="VDMP01000024">
    <property type="protein sequence ID" value="TNM39773.1"/>
    <property type="molecule type" value="Genomic_DNA"/>
</dbReference>
<evidence type="ECO:0000313" key="2">
    <source>
        <dbReference type="EMBL" id="TNM39773.1"/>
    </source>
</evidence>
<dbReference type="Proteomes" id="UP000313231">
    <property type="component" value="Unassembled WGS sequence"/>
</dbReference>
<proteinExistence type="predicted"/>
<evidence type="ECO:0000313" key="3">
    <source>
        <dbReference type="Proteomes" id="UP000313231"/>
    </source>
</evidence>
<protein>
    <submittedName>
        <fullName evidence="2">Uncharacterized protein</fullName>
    </submittedName>
</protein>
<name>A0A5C4VV80_9ACTN</name>
<keyword evidence="1" id="KW-0472">Membrane</keyword>
<dbReference type="AlphaFoldDB" id="A0A5C4VV80"/>